<evidence type="ECO:0000256" key="1">
    <source>
        <dbReference type="ARBA" id="ARBA00004571"/>
    </source>
</evidence>
<organism evidence="16 17">
    <name type="scientific">Novosphingobium aerophilum</name>
    <dbReference type="NCBI Taxonomy" id="2839843"/>
    <lineage>
        <taxon>Bacteria</taxon>
        <taxon>Pseudomonadati</taxon>
        <taxon>Pseudomonadota</taxon>
        <taxon>Alphaproteobacteria</taxon>
        <taxon>Sphingomonadales</taxon>
        <taxon>Sphingomonadaceae</taxon>
        <taxon>Novosphingobium</taxon>
    </lineage>
</organism>
<gene>
    <name evidence="16" type="ORF">H7F49_14645</name>
</gene>
<dbReference type="PROSITE" id="PS52016">
    <property type="entry name" value="TONB_DEPENDENT_REC_3"/>
    <property type="match status" value="1"/>
</dbReference>
<sequence length="795" mass="84915">MNFSRKTRLVQSASIAVIALFSSFPAFAQAAGQSAAEEASTPGEIGEIIVTAQRRSENVLKVPVSVTVVGAEQLIQRGANDLTAVTRLAPSLQVAQDNTFSVRGVGTATFANTVEASVSQVVDDVVLGNREYAANAFYDVARVEVLNGPQGLLFGKNASAGLVNITTNKPKLGEFSFSADGELVQRARPGDDGTGYQIRSTVNAPLGDKAALRLNAIYSDQDPITVSKVNPAVRNDLGLTNLGLRAKLLFEPTDNLSVYIIGDYNRQRGITGRYDITFREFGPGSQYPARGLVAGAANFNFAAEAPNYRDSDTGGLQANVSLKLGNGMELTSITAWKQAKTNFQFDSDQTPFNFFSYNGANQKYDQYSQELRLALPTGNALSGQFGLYYYRSVGNNSGFRGGNTGIPDFVLVGFPFCIGATVTAGPPPACGVSNTSFLGQDFQYRLQNDSYAGFGQLSYQLADTFKLTAGARMTYEKAQINLRENFGKYFVTLGVKNNVTNQTTDATDLSYKVGFDWQATPDLMVYGFYGEGFKGPGFSNTAPAPNADLAVRPEISRGGELGIKGKALDGALTFSLSGFYTKFYDLQVQAFVQALRTFVLGNAATATTKGIDFSLQARPAKGLTLSGSASYADATFDDYPGAQCFPTQTTGGCKADINSSLPGFVGTFNAKGYQLPLSSKFTATLGAEYAAPITDGLEAQFGVGYYHRSPQSAGIGAPFTIPTWDTIDLRLGIKADHWNISLFCKNCTNEIRPISVGSDGGDANPVGVAPPVLTLNQRFSFESVRTIGVRAGINF</sequence>
<dbReference type="GO" id="GO:0006826">
    <property type="term" value="P:iron ion transport"/>
    <property type="evidence" value="ECO:0007669"/>
    <property type="project" value="UniProtKB-KW"/>
</dbReference>
<evidence type="ECO:0000256" key="6">
    <source>
        <dbReference type="ARBA" id="ARBA00023004"/>
    </source>
</evidence>
<keyword evidence="3 11" id="KW-1134">Transmembrane beta strand</keyword>
<evidence type="ECO:0000256" key="3">
    <source>
        <dbReference type="ARBA" id="ARBA00022452"/>
    </source>
</evidence>
<dbReference type="InterPro" id="IPR000531">
    <property type="entry name" value="Beta-barrel_TonB"/>
</dbReference>
<dbReference type="SUPFAM" id="SSF56935">
    <property type="entry name" value="Porins"/>
    <property type="match status" value="1"/>
</dbReference>
<keyword evidence="8 12" id="KW-0798">TonB box</keyword>
<comment type="caution">
    <text evidence="16">The sequence shown here is derived from an EMBL/GenBank/DDBJ whole genome shotgun (WGS) entry which is preliminary data.</text>
</comment>
<comment type="subcellular location">
    <subcellularLocation>
        <location evidence="1 11">Cell outer membrane</location>
        <topology evidence="1 11">Multi-pass membrane protein</topology>
    </subcellularLocation>
</comment>
<evidence type="ECO:0000256" key="7">
    <source>
        <dbReference type="ARBA" id="ARBA00023065"/>
    </source>
</evidence>
<proteinExistence type="inferred from homology"/>
<comment type="similarity">
    <text evidence="11 12">Belongs to the TonB-dependent receptor family.</text>
</comment>
<keyword evidence="7" id="KW-0406">Ion transport</keyword>
<evidence type="ECO:0000313" key="16">
    <source>
        <dbReference type="EMBL" id="MBC2652934.1"/>
    </source>
</evidence>
<keyword evidence="16" id="KW-0675">Receptor</keyword>
<keyword evidence="9 11" id="KW-0472">Membrane</keyword>
<dbReference type="InterPro" id="IPR039426">
    <property type="entry name" value="TonB-dep_rcpt-like"/>
</dbReference>
<feature type="chain" id="PRO_5030747504" evidence="13">
    <location>
        <begin position="29"/>
        <end position="795"/>
    </location>
</feature>
<feature type="domain" description="TonB-dependent receptor-like beta-barrel" evidence="14">
    <location>
        <begin position="271"/>
        <end position="746"/>
    </location>
</feature>
<keyword evidence="5 11" id="KW-0812">Transmembrane</keyword>
<dbReference type="AlphaFoldDB" id="A0A7X1FAE9"/>
<dbReference type="Pfam" id="PF07715">
    <property type="entry name" value="Plug"/>
    <property type="match status" value="1"/>
</dbReference>
<evidence type="ECO:0000256" key="13">
    <source>
        <dbReference type="SAM" id="SignalP"/>
    </source>
</evidence>
<dbReference type="GO" id="GO:0009279">
    <property type="term" value="C:cell outer membrane"/>
    <property type="evidence" value="ECO:0007669"/>
    <property type="project" value="UniProtKB-SubCell"/>
</dbReference>
<evidence type="ECO:0000259" key="15">
    <source>
        <dbReference type="Pfam" id="PF07715"/>
    </source>
</evidence>
<dbReference type="EMBL" id="JACLAU010000030">
    <property type="protein sequence ID" value="MBC2652934.1"/>
    <property type="molecule type" value="Genomic_DNA"/>
</dbReference>
<evidence type="ECO:0000313" key="17">
    <source>
        <dbReference type="Proteomes" id="UP000520156"/>
    </source>
</evidence>
<evidence type="ECO:0000256" key="12">
    <source>
        <dbReference type="RuleBase" id="RU003357"/>
    </source>
</evidence>
<evidence type="ECO:0000256" key="5">
    <source>
        <dbReference type="ARBA" id="ARBA00022692"/>
    </source>
</evidence>
<evidence type="ECO:0000256" key="8">
    <source>
        <dbReference type="ARBA" id="ARBA00023077"/>
    </source>
</evidence>
<name>A0A7X1FAE9_9SPHN</name>
<evidence type="ECO:0000256" key="9">
    <source>
        <dbReference type="ARBA" id="ARBA00023136"/>
    </source>
</evidence>
<dbReference type="InterPro" id="IPR012910">
    <property type="entry name" value="Plug_dom"/>
</dbReference>
<evidence type="ECO:0000259" key="14">
    <source>
        <dbReference type="Pfam" id="PF00593"/>
    </source>
</evidence>
<dbReference type="Proteomes" id="UP000520156">
    <property type="component" value="Unassembled WGS sequence"/>
</dbReference>
<feature type="signal peptide" evidence="13">
    <location>
        <begin position="1"/>
        <end position="28"/>
    </location>
</feature>
<reference evidence="16 17" key="1">
    <citation type="submission" date="2020-08" db="EMBL/GenBank/DDBJ databases">
        <title>The genome sequence of Novosphingobium flavum 4Y4.</title>
        <authorList>
            <person name="Liu Y."/>
        </authorList>
    </citation>
    <scope>NUCLEOTIDE SEQUENCE [LARGE SCALE GENOMIC DNA]</scope>
    <source>
        <strain evidence="16 17">4Y4</strain>
    </source>
</reference>
<dbReference type="Pfam" id="PF00593">
    <property type="entry name" value="TonB_dep_Rec_b-barrel"/>
    <property type="match status" value="1"/>
</dbReference>
<protein>
    <submittedName>
        <fullName evidence="16">TonB-dependent receptor</fullName>
    </submittedName>
</protein>
<dbReference type="RefSeq" id="WP_185684325.1">
    <property type="nucleotide sequence ID" value="NZ_JACLAU010000030.1"/>
</dbReference>
<keyword evidence="17" id="KW-1185">Reference proteome</keyword>
<dbReference type="PANTHER" id="PTHR32552">
    <property type="entry name" value="FERRICHROME IRON RECEPTOR-RELATED"/>
    <property type="match status" value="1"/>
</dbReference>
<keyword evidence="2 11" id="KW-0813">Transport</keyword>
<keyword evidence="10 11" id="KW-0998">Cell outer membrane</keyword>
<evidence type="ECO:0000256" key="4">
    <source>
        <dbReference type="ARBA" id="ARBA00022496"/>
    </source>
</evidence>
<keyword evidence="6" id="KW-0408">Iron</keyword>
<keyword evidence="13" id="KW-0732">Signal</keyword>
<dbReference type="PANTHER" id="PTHR32552:SF81">
    <property type="entry name" value="TONB-DEPENDENT OUTER MEMBRANE RECEPTOR"/>
    <property type="match status" value="1"/>
</dbReference>
<feature type="domain" description="TonB-dependent receptor plug" evidence="15">
    <location>
        <begin position="60"/>
        <end position="161"/>
    </location>
</feature>
<dbReference type="Gene3D" id="2.40.170.20">
    <property type="entry name" value="TonB-dependent receptor, beta-barrel domain"/>
    <property type="match status" value="1"/>
</dbReference>
<evidence type="ECO:0000256" key="10">
    <source>
        <dbReference type="ARBA" id="ARBA00023237"/>
    </source>
</evidence>
<accession>A0A7X1FAE9</accession>
<evidence type="ECO:0000256" key="11">
    <source>
        <dbReference type="PROSITE-ProRule" id="PRU01360"/>
    </source>
</evidence>
<dbReference type="InterPro" id="IPR036942">
    <property type="entry name" value="Beta-barrel_TonB_sf"/>
</dbReference>
<evidence type="ECO:0000256" key="2">
    <source>
        <dbReference type="ARBA" id="ARBA00022448"/>
    </source>
</evidence>
<keyword evidence="4" id="KW-0410">Iron transport</keyword>